<dbReference type="Pfam" id="PF17780">
    <property type="entry name" value="OCRE"/>
    <property type="match status" value="1"/>
</dbReference>
<evidence type="ECO:0000256" key="2">
    <source>
        <dbReference type="ARBA" id="ARBA00022884"/>
    </source>
</evidence>
<evidence type="ECO:0000313" key="9">
    <source>
        <dbReference type="Proteomes" id="UP001457282"/>
    </source>
</evidence>
<evidence type="ECO:0000256" key="4">
    <source>
        <dbReference type="PROSITE-ProRule" id="PRU00176"/>
    </source>
</evidence>
<evidence type="ECO:0000256" key="3">
    <source>
        <dbReference type="ARBA" id="ARBA00023242"/>
    </source>
</evidence>
<keyword evidence="9" id="KW-1185">Reference proteome</keyword>
<feature type="domain" description="G-patch" evidence="7">
    <location>
        <begin position="674"/>
        <end position="720"/>
    </location>
</feature>
<dbReference type="GO" id="GO:0003723">
    <property type="term" value="F:RNA binding"/>
    <property type="evidence" value="ECO:0007669"/>
    <property type="project" value="UniProtKB-UniRule"/>
</dbReference>
<evidence type="ECO:0000256" key="5">
    <source>
        <dbReference type="SAM" id="MobiDB-lite"/>
    </source>
</evidence>
<dbReference type="Proteomes" id="UP001457282">
    <property type="component" value="Unassembled WGS sequence"/>
</dbReference>
<keyword evidence="3" id="KW-0539">Nucleus</keyword>
<dbReference type="PROSITE" id="PS50102">
    <property type="entry name" value="RRM"/>
    <property type="match status" value="2"/>
</dbReference>
<dbReference type="Pfam" id="PF00076">
    <property type="entry name" value="RRM_1"/>
    <property type="match status" value="2"/>
</dbReference>
<name>A0AAW1VVM0_RUBAR</name>
<dbReference type="InterPro" id="IPR000504">
    <property type="entry name" value="RRM_dom"/>
</dbReference>
<dbReference type="GO" id="GO:0005634">
    <property type="term" value="C:nucleus"/>
    <property type="evidence" value="ECO:0007669"/>
    <property type="project" value="UniProtKB-SubCell"/>
</dbReference>
<proteinExistence type="predicted"/>
<evidence type="ECO:0000259" key="7">
    <source>
        <dbReference type="PROSITE" id="PS50174"/>
    </source>
</evidence>
<evidence type="ECO:0000313" key="8">
    <source>
        <dbReference type="EMBL" id="KAK9912403.1"/>
    </source>
</evidence>
<protein>
    <submittedName>
        <fullName evidence="8">Uncharacterized protein</fullName>
    </submittedName>
</protein>
<gene>
    <name evidence="8" type="ORF">M0R45_036270</name>
</gene>
<dbReference type="Gene3D" id="3.30.70.330">
    <property type="match status" value="2"/>
</dbReference>
<feature type="domain" description="RRM" evidence="6">
    <location>
        <begin position="44"/>
        <end position="124"/>
    </location>
</feature>
<keyword evidence="2 4" id="KW-0694">RNA-binding</keyword>
<dbReference type="Pfam" id="PF01585">
    <property type="entry name" value="G-patch"/>
    <property type="match status" value="1"/>
</dbReference>
<dbReference type="CDD" id="cd16166">
    <property type="entry name" value="OCRE_SUA_like"/>
    <property type="match status" value="1"/>
</dbReference>
<dbReference type="GO" id="GO:0000398">
    <property type="term" value="P:mRNA splicing, via spliceosome"/>
    <property type="evidence" value="ECO:0007669"/>
    <property type="project" value="TreeGrafter"/>
</dbReference>
<dbReference type="SMART" id="SM00360">
    <property type="entry name" value="RRM"/>
    <property type="match status" value="2"/>
</dbReference>
<evidence type="ECO:0000259" key="6">
    <source>
        <dbReference type="PROSITE" id="PS50102"/>
    </source>
</evidence>
<feature type="region of interest" description="Disordered" evidence="5">
    <location>
        <begin position="12"/>
        <end position="49"/>
    </location>
</feature>
<dbReference type="PANTHER" id="PTHR13948:SF3">
    <property type="entry name" value="FI21118P1"/>
    <property type="match status" value="1"/>
</dbReference>
<dbReference type="InterPro" id="IPR035623">
    <property type="entry name" value="SUA-like_OCRE"/>
</dbReference>
<dbReference type="SMART" id="SM00443">
    <property type="entry name" value="G_patch"/>
    <property type="match status" value="1"/>
</dbReference>
<dbReference type="InterPro" id="IPR012677">
    <property type="entry name" value="Nucleotide-bd_a/b_plait_sf"/>
</dbReference>
<dbReference type="EMBL" id="JBEDUW010000007">
    <property type="protein sequence ID" value="KAK9912403.1"/>
    <property type="molecule type" value="Genomic_DNA"/>
</dbReference>
<sequence length="750" mass="80982">MMIVLDQGRLEVESHGRSHREDSYDDGRYERTDKRRDRDEKRQREHYSVGLSQKTTEEDLYQILAEWGPLRHVRVIKERNSGISRGFAFIDFPSVGAARVMMDKLGDNGLVVDGRKLFFEYSSKPTGEQVVLLVRTMLGNPAMLTIKAPQCHLIGCVLAVDMLILHDEHPAFSVTRHELTMLLQADISLSNQMTAKKGSEAGPTHDLRLVRDKFTHVSRGFAFVHFHSVDDATKALEATNGTTLERNGQILRVAYAKSILGPGSGMSGSSQSSSLAAAAIEAATFAQQYDAVGWAPKEYNPDDKQSTGGKDQSGGDMKVQKDGLAPQSGFVWDEASGYYYDASSGFYYDGNTGLYYDGNNGIWYSYDHQTLQYIPCTDQNGIKESANQSELSKASDGSSIKKVVISAPATTSAASLPDAVQAAATAAIAAERKEKEKSKEIKLASKSSILANKKKMSNVLTMWKQRSHEGQVTRIALDDNQPSASANDRPVPLVQATKTKSKIDVATKNENAISSSGVTANVSTADTLASGGATPSTSAACMVGSSASTDADNPTVLTPFRTDASALGSYTPPVAAGSGKRRFSEMPLAPASAHKEQHTAYRDRAAERRSLYGSSSFGDDLPDHGFGESNRDLALRKGSFDTMPFPPGVGGGRGTGDTTIDSYEVITADKAIDESNVGNKMLRSMGWHEGLGLGRDGSGMVEPVQAQNVERRAGLGSQQKKLDPALEAQAGDSYKTLIHKKALARFREMS</sequence>
<feature type="domain" description="RRM" evidence="6">
    <location>
        <begin position="161"/>
        <end position="258"/>
    </location>
</feature>
<accession>A0AAW1VVM0</accession>
<comment type="subcellular location">
    <subcellularLocation>
        <location evidence="1">Nucleus</location>
    </subcellularLocation>
</comment>
<dbReference type="InterPro" id="IPR000467">
    <property type="entry name" value="G_patch_dom"/>
</dbReference>
<dbReference type="SUPFAM" id="SSF54928">
    <property type="entry name" value="RNA-binding domain, RBD"/>
    <property type="match status" value="2"/>
</dbReference>
<feature type="region of interest" description="Disordered" evidence="5">
    <location>
        <begin position="296"/>
        <end position="320"/>
    </location>
</feature>
<comment type="caution">
    <text evidence="8">The sequence shown here is derived from an EMBL/GenBank/DDBJ whole genome shotgun (WGS) entry which is preliminary data.</text>
</comment>
<organism evidence="8 9">
    <name type="scientific">Rubus argutus</name>
    <name type="common">Southern blackberry</name>
    <dbReference type="NCBI Taxonomy" id="59490"/>
    <lineage>
        <taxon>Eukaryota</taxon>
        <taxon>Viridiplantae</taxon>
        <taxon>Streptophyta</taxon>
        <taxon>Embryophyta</taxon>
        <taxon>Tracheophyta</taxon>
        <taxon>Spermatophyta</taxon>
        <taxon>Magnoliopsida</taxon>
        <taxon>eudicotyledons</taxon>
        <taxon>Gunneridae</taxon>
        <taxon>Pentapetalae</taxon>
        <taxon>rosids</taxon>
        <taxon>fabids</taxon>
        <taxon>Rosales</taxon>
        <taxon>Rosaceae</taxon>
        <taxon>Rosoideae</taxon>
        <taxon>Rosoideae incertae sedis</taxon>
        <taxon>Rubus</taxon>
    </lineage>
</organism>
<dbReference type="PANTHER" id="PTHR13948">
    <property type="entry name" value="RNA-BINDING PROTEIN"/>
    <property type="match status" value="1"/>
</dbReference>
<dbReference type="InterPro" id="IPR035979">
    <property type="entry name" value="RBD_domain_sf"/>
</dbReference>
<dbReference type="InterPro" id="IPR041591">
    <property type="entry name" value="OCRE"/>
</dbReference>
<dbReference type="AlphaFoldDB" id="A0AAW1VVM0"/>
<dbReference type="PROSITE" id="PS50174">
    <property type="entry name" value="G_PATCH"/>
    <property type="match status" value="1"/>
</dbReference>
<evidence type="ECO:0000256" key="1">
    <source>
        <dbReference type="ARBA" id="ARBA00004123"/>
    </source>
</evidence>
<reference evidence="8 9" key="1">
    <citation type="journal article" date="2023" name="G3 (Bethesda)">
        <title>A chromosome-length genome assembly and annotation of blackberry (Rubus argutus, cv. 'Hillquist').</title>
        <authorList>
            <person name="Bruna T."/>
            <person name="Aryal R."/>
            <person name="Dudchenko O."/>
            <person name="Sargent D.J."/>
            <person name="Mead D."/>
            <person name="Buti M."/>
            <person name="Cavallini A."/>
            <person name="Hytonen T."/>
            <person name="Andres J."/>
            <person name="Pham M."/>
            <person name="Weisz D."/>
            <person name="Mascagni F."/>
            <person name="Usai G."/>
            <person name="Natali L."/>
            <person name="Bassil N."/>
            <person name="Fernandez G.E."/>
            <person name="Lomsadze A."/>
            <person name="Armour M."/>
            <person name="Olukolu B."/>
            <person name="Poorten T."/>
            <person name="Britton C."/>
            <person name="Davik J."/>
            <person name="Ashrafi H."/>
            <person name="Aiden E.L."/>
            <person name="Borodovsky M."/>
            <person name="Worthington M."/>
        </authorList>
    </citation>
    <scope>NUCLEOTIDE SEQUENCE [LARGE SCALE GENOMIC DNA]</scope>
    <source>
        <strain evidence="8">PI 553951</strain>
    </source>
</reference>
<feature type="compositionally biased region" description="Basic and acidic residues" evidence="5">
    <location>
        <begin position="12"/>
        <end position="47"/>
    </location>
</feature>